<dbReference type="OrthoDB" id="5302763at2759"/>
<dbReference type="EMBL" id="GG692420">
    <property type="protein sequence ID" value="EER43700.1"/>
    <property type="molecule type" value="Genomic_DNA"/>
</dbReference>
<name>C6H5M9_AJECH</name>
<protein>
    <submittedName>
        <fullName evidence="2">Uncharacterized protein</fullName>
    </submittedName>
</protein>
<feature type="chain" id="PRO_5002966016" evidence="1">
    <location>
        <begin position="22"/>
        <end position="199"/>
    </location>
</feature>
<reference evidence="3" key="1">
    <citation type="submission" date="2009-05" db="EMBL/GenBank/DDBJ databases">
        <title>The genome sequence of Ajellomyces capsulatus strain H143.</title>
        <authorList>
            <person name="Champion M."/>
            <person name="Cuomo C.A."/>
            <person name="Ma L.-J."/>
            <person name="Henn M.R."/>
            <person name="Sil A."/>
            <person name="Goldman B."/>
            <person name="Young S.K."/>
            <person name="Kodira C.D."/>
            <person name="Zeng Q."/>
            <person name="Koehrsen M."/>
            <person name="Alvarado L."/>
            <person name="Berlin A.M."/>
            <person name="Borenstein D."/>
            <person name="Chen Z."/>
            <person name="Engels R."/>
            <person name="Freedman E."/>
            <person name="Gellesch M."/>
            <person name="Goldberg J."/>
            <person name="Griggs A."/>
            <person name="Gujja S."/>
            <person name="Heiman D.I."/>
            <person name="Hepburn T.A."/>
            <person name="Howarth C."/>
            <person name="Jen D."/>
            <person name="Larson L."/>
            <person name="Lewis B."/>
            <person name="Mehta T."/>
            <person name="Park D."/>
            <person name="Pearson M."/>
            <person name="Roberts A."/>
            <person name="Saif S."/>
            <person name="Shea T.D."/>
            <person name="Shenoy N."/>
            <person name="Sisk P."/>
            <person name="Stolte C."/>
            <person name="Sykes S."/>
            <person name="Walk T."/>
            <person name="White J."/>
            <person name="Yandava C."/>
            <person name="Klein B."/>
            <person name="McEwen J.G."/>
            <person name="Puccia R."/>
            <person name="Goldman G.H."/>
            <person name="Felipe M.S."/>
            <person name="Nino-Vega G."/>
            <person name="San-Blas G."/>
            <person name="Taylor J.W."/>
            <person name="Mendoza L."/>
            <person name="Galagan J.E."/>
            <person name="Nusbaum C."/>
            <person name="Birren B.W."/>
        </authorList>
    </citation>
    <scope>NUCLEOTIDE SEQUENCE [LARGE SCALE GENOMIC DNA]</scope>
    <source>
        <strain evidence="3">H143</strain>
    </source>
</reference>
<dbReference type="Proteomes" id="UP000002624">
    <property type="component" value="Unassembled WGS sequence"/>
</dbReference>
<evidence type="ECO:0000313" key="2">
    <source>
        <dbReference type="EMBL" id="EER43700.1"/>
    </source>
</evidence>
<dbReference type="VEuPathDB" id="FungiDB:HCDG_01730"/>
<proteinExistence type="predicted"/>
<keyword evidence="1" id="KW-0732">Signal</keyword>
<dbReference type="AlphaFoldDB" id="C6H5M9"/>
<evidence type="ECO:0000313" key="3">
    <source>
        <dbReference type="Proteomes" id="UP000002624"/>
    </source>
</evidence>
<evidence type="ECO:0000256" key="1">
    <source>
        <dbReference type="SAM" id="SignalP"/>
    </source>
</evidence>
<accession>C6H5M9</accession>
<dbReference type="HOGENOM" id="CLU_1402204_0_0_1"/>
<sequence>MKAFISLTSFALAFFSPFSSAILPNQSSNVDFSPFGLFAISPRGFIPKIQGTLQIASDAVVIGPAQGARDFTAKRRKYIYPLPKGEMKISGGEDGRFFLDAGSHHPTPGYHTLKFGRTSSAQSSSHGFSITNTGCGPHCGGPQLIHDAADKGDGTPGNWLAYPLDGANGKSGYSIHWIPGGPFPEGHKLIYLMCKPVPQ</sequence>
<dbReference type="OMA" id="HCGGPQV"/>
<gene>
    <name evidence="2" type="ORF">HCDG_01730</name>
</gene>
<organism evidence="2 3">
    <name type="scientific">Ajellomyces capsulatus (strain H143)</name>
    <name type="common">Darling's disease fungus</name>
    <name type="synonym">Histoplasma capsulatum</name>
    <dbReference type="NCBI Taxonomy" id="544712"/>
    <lineage>
        <taxon>Eukaryota</taxon>
        <taxon>Fungi</taxon>
        <taxon>Dikarya</taxon>
        <taxon>Ascomycota</taxon>
        <taxon>Pezizomycotina</taxon>
        <taxon>Eurotiomycetes</taxon>
        <taxon>Eurotiomycetidae</taxon>
        <taxon>Onygenales</taxon>
        <taxon>Ajellomycetaceae</taxon>
        <taxon>Histoplasma</taxon>
    </lineage>
</organism>
<feature type="signal peptide" evidence="1">
    <location>
        <begin position="1"/>
        <end position="21"/>
    </location>
</feature>